<dbReference type="AlphaFoldDB" id="A0A1A9ZEN6"/>
<proteinExistence type="predicted"/>
<name>A0A1A9ZEN6_GLOPL</name>
<evidence type="ECO:0000313" key="1">
    <source>
        <dbReference type="EnsemblMetazoa" id="GPAI012366-PA"/>
    </source>
</evidence>
<dbReference type="Proteomes" id="UP000092445">
    <property type="component" value="Unassembled WGS sequence"/>
</dbReference>
<dbReference type="SUPFAM" id="SSF52283">
    <property type="entry name" value="Formate/glycerate dehydrogenase catalytic domain-like"/>
    <property type="match status" value="1"/>
</dbReference>
<evidence type="ECO:0000313" key="2">
    <source>
        <dbReference type="Proteomes" id="UP000092445"/>
    </source>
</evidence>
<sequence>MKWLDYANGSVNCLNRCYSIEKDILFNVVQARHIYKYPITEGELLVVPSNKSYRLLFNSGDYSNKTNAKESVYVTRPDVAPIGLDILKRHFDVSDWNKCDPVPREDLLKQIAGKSALYCTLVDKIDNEVITKAGPQLKCIATPDVLTDATAELTMALLLATGTCLFEPNKDVYSYG</sequence>
<reference evidence="1" key="2">
    <citation type="submission" date="2020-05" db="UniProtKB">
        <authorList>
            <consortium name="EnsemblMetazoa"/>
        </authorList>
    </citation>
    <scope>IDENTIFICATION</scope>
    <source>
        <strain evidence="1">IAEA</strain>
    </source>
</reference>
<dbReference type="EnsemblMetazoa" id="GPAI012366-RA">
    <property type="protein sequence ID" value="GPAI012366-PA"/>
    <property type="gene ID" value="GPAI012366"/>
</dbReference>
<dbReference type="VEuPathDB" id="VectorBase:GPAI012366"/>
<keyword evidence="2" id="KW-1185">Reference proteome</keyword>
<dbReference type="Gene3D" id="3.40.50.720">
    <property type="entry name" value="NAD(P)-binding Rossmann-like Domain"/>
    <property type="match status" value="1"/>
</dbReference>
<accession>A0A1A9ZEN6</accession>
<organism evidence="1 2">
    <name type="scientific">Glossina pallidipes</name>
    <name type="common">Tsetse fly</name>
    <dbReference type="NCBI Taxonomy" id="7398"/>
    <lineage>
        <taxon>Eukaryota</taxon>
        <taxon>Metazoa</taxon>
        <taxon>Ecdysozoa</taxon>
        <taxon>Arthropoda</taxon>
        <taxon>Hexapoda</taxon>
        <taxon>Insecta</taxon>
        <taxon>Pterygota</taxon>
        <taxon>Neoptera</taxon>
        <taxon>Endopterygota</taxon>
        <taxon>Diptera</taxon>
        <taxon>Brachycera</taxon>
        <taxon>Muscomorpha</taxon>
        <taxon>Hippoboscoidea</taxon>
        <taxon>Glossinidae</taxon>
        <taxon>Glossina</taxon>
    </lineage>
</organism>
<dbReference type="STRING" id="7398.A0A1A9ZEN6"/>
<reference evidence="2" key="1">
    <citation type="submission" date="2014-03" db="EMBL/GenBank/DDBJ databases">
        <authorList>
            <person name="Aksoy S."/>
            <person name="Warren W."/>
            <person name="Wilson R.K."/>
        </authorList>
    </citation>
    <scope>NUCLEOTIDE SEQUENCE [LARGE SCALE GENOMIC DNA]</scope>
    <source>
        <strain evidence="2">IAEA</strain>
    </source>
</reference>
<protein>
    <submittedName>
        <fullName evidence="1">Uncharacterized protein</fullName>
    </submittedName>
</protein>